<keyword evidence="2" id="KW-1185">Reference proteome</keyword>
<dbReference type="EMBL" id="JAROAV010000028">
    <property type="protein sequence ID" value="MDF8264753.1"/>
    <property type="molecule type" value="Genomic_DNA"/>
</dbReference>
<gene>
    <name evidence="1" type="ORF">P4R38_10895</name>
</gene>
<evidence type="ECO:0000313" key="1">
    <source>
        <dbReference type="EMBL" id="MDF8264753.1"/>
    </source>
</evidence>
<proteinExistence type="predicted"/>
<dbReference type="Proteomes" id="UP001528912">
    <property type="component" value="Unassembled WGS sequence"/>
</dbReference>
<organism evidence="1 2">
    <name type="scientific">Luteipulveratus flavus</name>
    <dbReference type="NCBI Taxonomy" id="3031728"/>
    <lineage>
        <taxon>Bacteria</taxon>
        <taxon>Bacillati</taxon>
        <taxon>Actinomycetota</taxon>
        <taxon>Actinomycetes</taxon>
        <taxon>Micrococcales</taxon>
        <taxon>Dermacoccaceae</taxon>
        <taxon>Luteipulveratus</taxon>
    </lineage>
</organism>
<sequence>MASGDGVAEPTVRAVYGRSVPDGDEPLIAVVRTEEEARAVEARVLGRHEQARVMWETLPVVGRLGDSVHLLLQSSGESDVVEVTNPVGIAAFADREGAERELRARAADGRPYVVGSFPLGWRRAGWPFDADR</sequence>
<evidence type="ECO:0008006" key="3">
    <source>
        <dbReference type="Google" id="ProtNLM"/>
    </source>
</evidence>
<name>A0ABT6C742_9MICO</name>
<protein>
    <recommendedName>
        <fullName evidence="3">SseB protein N-terminal domain-containing protein</fullName>
    </recommendedName>
</protein>
<comment type="caution">
    <text evidence="1">The sequence shown here is derived from an EMBL/GenBank/DDBJ whole genome shotgun (WGS) entry which is preliminary data.</text>
</comment>
<accession>A0ABT6C742</accession>
<reference evidence="1 2" key="1">
    <citation type="submission" date="2023-03" db="EMBL/GenBank/DDBJ databases">
        <title>YIM 133296 draft genome.</title>
        <authorList>
            <person name="Xiong L."/>
        </authorList>
    </citation>
    <scope>NUCLEOTIDE SEQUENCE [LARGE SCALE GENOMIC DNA]</scope>
    <source>
        <strain evidence="1 2">YIM 133296</strain>
    </source>
</reference>
<evidence type="ECO:0000313" key="2">
    <source>
        <dbReference type="Proteomes" id="UP001528912"/>
    </source>
</evidence>